<organism evidence="4 5">
    <name type="scientific">Nocardioides hwasunensis</name>
    <dbReference type="NCBI Taxonomy" id="397258"/>
    <lineage>
        <taxon>Bacteria</taxon>
        <taxon>Bacillati</taxon>
        <taxon>Actinomycetota</taxon>
        <taxon>Actinomycetes</taxon>
        <taxon>Propionibacteriales</taxon>
        <taxon>Nocardioidaceae</taxon>
        <taxon>Nocardioides</taxon>
    </lineage>
</organism>
<sequence length="280" mass="30098">MEGFRARDADRERHVGLIEAAYVDGQLGDADRELRVGRALSAETLDELQTLTRDLQLPAGYVAPVDHRPASRSSRRTSVLVALGVVVALIGLVVAAMVVSLAPSGPDADSSGGVVDVAEAPSAPPPSAAPEVRPFEMTAAEIRRFVDQYEAKFGTTDAYVASFFPDRVSVEVPVRGSRPRFERWTWDGEWQRTSGPQAVASFNAIFDLGRLGAKRLVANVAVAERTLGVQRGAFAHATARVWASDGPTVFIHVGNDFKETGFLATNLSGSTIRSRYPYGS</sequence>
<dbReference type="RefSeq" id="WP_191198649.1">
    <property type="nucleotide sequence ID" value="NZ_BAAAPA010000003.1"/>
</dbReference>
<feature type="region of interest" description="Disordered" evidence="1">
    <location>
        <begin position="110"/>
        <end position="133"/>
    </location>
</feature>
<keyword evidence="5" id="KW-1185">Reference proteome</keyword>
<reference evidence="4 5" key="1">
    <citation type="submission" date="2020-09" db="EMBL/GenBank/DDBJ databases">
        <title>novel species in genus Nocardioides.</title>
        <authorList>
            <person name="Zhang G."/>
        </authorList>
    </citation>
    <scope>NUCLEOTIDE SEQUENCE [LARGE SCALE GENOMIC DNA]</scope>
    <source>
        <strain evidence="4 5">19197</strain>
    </source>
</reference>
<dbReference type="Proteomes" id="UP000649289">
    <property type="component" value="Unassembled WGS sequence"/>
</dbReference>
<feature type="transmembrane region" description="Helical" evidence="2">
    <location>
        <begin position="78"/>
        <end position="102"/>
    </location>
</feature>
<comment type="caution">
    <text evidence="4">The sequence shown here is derived from an EMBL/GenBank/DDBJ whole genome shotgun (WGS) entry which is preliminary data.</text>
</comment>
<evidence type="ECO:0000256" key="2">
    <source>
        <dbReference type="SAM" id="Phobius"/>
    </source>
</evidence>
<dbReference type="Pfam" id="PF08044">
    <property type="entry name" value="DUF1707"/>
    <property type="match status" value="1"/>
</dbReference>
<accession>A0ABR8MEN5</accession>
<dbReference type="EMBL" id="JACXYY010000002">
    <property type="protein sequence ID" value="MBD3914343.1"/>
    <property type="molecule type" value="Genomic_DNA"/>
</dbReference>
<keyword evidence="2" id="KW-0812">Transmembrane</keyword>
<protein>
    <submittedName>
        <fullName evidence="4">DUF1707 domain-containing protein</fullName>
    </submittedName>
</protein>
<name>A0ABR8MEN5_9ACTN</name>
<proteinExistence type="predicted"/>
<keyword evidence="2" id="KW-1133">Transmembrane helix</keyword>
<feature type="domain" description="DUF1707" evidence="3">
    <location>
        <begin position="5"/>
        <end position="56"/>
    </location>
</feature>
<evidence type="ECO:0000256" key="1">
    <source>
        <dbReference type="SAM" id="MobiDB-lite"/>
    </source>
</evidence>
<evidence type="ECO:0000313" key="5">
    <source>
        <dbReference type="Proteomes" id="UP000649289"/>
    </source>
</evidence>
<keyword evidence="2" id="KW-0472">Membrane</keyword>
<gene>
    <name evidence="4" type="ORF">IEZ25_06920</name>
</gene>
<dbReference type="InterPro" id="IPR012551">
    <property type="entry name" value="DUF1707_SHOCT-like"/>
</dbReference>
<evidence type="ECO:0000259" key="3">
    <source>
        <dbReference type="Pfam" id="PF08044"/>
    </source>
</evidence>
<evidence type="ECO:0000313" key="4">
    <source>
        <dbReference type="EMBL" id="MBD3914343.1"/>
    </source>
</evidence>